<keyword evidence="4" id="KW-1185">Reference proteome</keyword>
<dbReference type="Pfam" id="PF07589">
    <property type="entry name" value="PEP-CTERM"/>
    <property type="match status" value="1"/>
</dbReference>
<feature type="chain" id="PRO_5016319935" evidence="1">
    <location>
        <begin position="19"/>
        <end position="285"/>
    </location>
</feature>
<feature type="domain" description="Ice-binding protein C-terminal" evidence="2">
    <location>
        <begin position="261"/>
        <end position="283"/>
    </location>
</feature>
<accession>A0A323UWA9</accession>
<comment type="caution">
    <text evidence="3">The sequence shown here is derived from an EMBL/GenBank/DDBJ whole genome shotgun (WGS) entry which is preliminary data.</text>
</comment>
<evidence type="ECO:0000313" key="3">
    <source>
        <dbReference type="EMBL" id="PZA16754.1"/>
    </source>
</evidence>
<dbReference type="RefSeq" id="WP_110523980.1">
    <property type="nucleotide sequence ID" value="NZ_QKOE01000005.1"/>
</dbReference>
<dbReference type="AlphaFoldDB" id="A0A323UWA9"/>
<gene>
    <name evidence="3" type="ORF">DNK49_08805</name>
</gene>
<dbReference type="EMBL" id="QKOE01000005">
    <property type="protein sequence ID" value="PZA16754.1"/>
    <property type="molecule type" value="Genomic_DNA"/>
</dbReference>
<evidence type="ECO:0000259" key="2">
    <source>
        <dbReference type="Pfam" id="PF07589"/>
    </source>
</evidence>
<organism evidence="3 4">
    <name type="scientific">Parazoarcus communis SWub3 = DSM 12120</name>
    <dbReference type="NCBI Taxonomy" id="1121029"/>
    <lineage>
        <taxon>Bacteria</taxon>
        <taxon>Pseudomonadati</taxon>
        <taxon>Pseudomonadota</taxon>
        <taxon>Betaproteobacteria</taxon>
        <taxon>Rhodocyclales</taxon>
        <taxon>Zoogloeaceae</taxon>
        <taxon>Parazoarcus</taxon>
    </lineage>
</organism>
<keyword evidence="1" id="KW-0732">Signal</keyword>
<dbReference type="OrthoDB" id="9180393at2"/>
<dbReference type="InterPro" id="IPR013424">
    <property type="entry name" value="Ice-binding_C"/>
</dbReference>
<dbReference type="Proteomes" id="UP000248259">
    <property type="component" value="Unassembled WGS sequence"/>
</dbReference>
<evidence type="ECO:0000313" key="4">
    <source>
        <dbReference type="Proteomes" id="UP000248259"/>
    </source>
</evidence>
<sequence length="285" mass="29166">MKKILLAACLSAVGAAHAAPCQVSDVKVTSVSQYSSVSANATLSPITPPGLSVNAAACAGAFSGNDGFYPTTNLGYAGDGLLNGGQQVASGKVLFEGGAFISDQYPLQDLRGDGTANDPGWIMLGKYEGGGNSWAFSPSSIGGFDDIVLSTFFTATITGAGIGTWAFTPDATAAARAAKAIGDNWIDQFSIVFKAGNGFAVYNFNPALFGQPAQTPDDPIVNWSGTFDVSGTLINNGGKPAGISHISIWVRDPSGLTTTEIPEPASLALFGIGLVGLYAARRRKA</sequence>
<evidence type="ECO:0000256" key="1">
    <source>
        <dbReference type="SAM" id="SignalP"/>
    </source>
</evidence>
<reference evidence="3 4" key="1">
    <citation type="submission" date="2018-06" db="EMBL/GenBank/DDBJ databases">
        <title>Azoarcus communis strain SWub3 genome.</title>
        <authorList>
            <person name="Zorraquino Salvo V."/>
            <person name="Toubiana D."/>
            <person name="Blumwald E."/>
        </authorList>
    </citation>
    <scope>NUCLEOTIDE SEQUENCE [LARGE SCALE GENOMIC DNA]</scope>
    <source>
        <strain evidence="3 4">SWub3</strain>
    </source>
</reference>
<feature type="signal peptide" evidence="1">
    <location>
        <begin position="1"/>
        <end position="18"/>
    </location>
</feature>
<dbReference type="NCBIfam" id="TIGR02595">
    <property type="entry name" value="PEP_CTERM"/>
    <property type="match status" value="1"/>
</dbReference>
<protein>
    <submittedName>
        <fullName evidence="3">PEP-CTERM sorting domain-containing protein</fullName>
    </submittedName>
</protein>
<name>A0A323UWA9_9RHOO</name>
<proteinExistence type="predicted"/>